<protein>
    <submittedName>
        <fullName evidence="3">Uncharacterized protein</fullName>
    </submittedName>
</protein>
<dbReference type="Proteomes" id="UP000887566">
    <property type="component" value="Unplaced"/>
</dbReference>
<reference evidence="3" key="1">
    <citation type="submission" date="2022-11" db="UniProtKB">
        <authorList>
            <consortium name="WormBaseParasite"/>
        </authorList>
    </citation>
    <scope>IDENTIFICATION</scope>
</reference>
<keyword evidence="2" id="KW-1185">Reference proteome</keyword>
<feature type="region of interest" description="Disordered" evidence="1">
    <location>
        <begin position="1"/>
        <end position="121"/>
    </location>
</feature>
<dbReference type="WBParaSite" id="PSAMB.scaffold614size45634.g7429.t1">
    <property type="protein sequence ID" value="PSAMB.scaffold614size45634.g7429.t1"/>
    <property type="gene ID" value="PSAMB.scaffold614size45634.g7429"/>
</dbReference>
<proteinExistence type="predicted"/>
<sequence>MTLDDDTDKTRPSPIRTNGPRPNLLRPAAVGAPERTTKGQPRTRASPDPFAQSSSLSLPRGRLSSSTSVLPRADADRSVRPANNRRPPDALRTPPPPPRPPSPRRRYYRRSSPSPPRLITS</sequence>
<dbReference type="AlphaFoldDB" id="A0A914X5X8"/>
<evidence type="ECO:0000313" key="2">
    <source>
        <dbReference type="Proteomes" id="UP000887566"/>
    </source>
</evidence>
<evidence type="ECO:0000256" key="1">
    <source>
        <dbReference type="SAM" id="MobiDB-lite"/>
    </source>
</evidence>
<feature type="compositionally biased region" description="Low complexity" evidence="1">
    <location>
        <begin position="53"/>
        <end position="68"/>
    </location>
</feature>
<organism evidence="2 3">
    <name type="scientific">Plectus sambesii</name>
    <dbReference type="NCBI Taxonomy" id="2011161"/>
    <lineage>
        <taxon>Eukaryota</taxon>
        <taxon>Metazoa</taxon>
        <taxon>Ecdysozoa</taxon>
        <taxon>Nematoda</taxon>
        <taxon>Chromadorea</taxon>
        <taxon>Plectida</taxon>
        <taxon>Plectina</taxon>
        <taxon>Plectoidea</taxon>
        <taxon>Plectidae</taxon>
        <taxon>Plectus</taxon>
    </lineage>
</organism>
<name>A0A914X5X8_9BILA</name>
<evidence type="ECO:0000313" key="3">
    <source>
        <dbReference type="WBParaSite" id="PSAMB.scaffold614size45634.g7429.t1"/>
    </source>
</evidence>
<accession>A0A914X5X8</accession>